<gene>
    <name evidence="2" type="ORF">PIB30_109563</name>
</gene>
<protein>
    <submittedName>
        <fullName evidence="2">Uncharacterized protein</fullName>
    </submittedName>
</protein>
<comment type="caution">
    <text evidence="2">The sequence shown here is derived from an EMBL/GenBank/DDBJ whole genome shotgun (WGS) entry which is preliminary data.</text>
</comment>
<feature type="compositionally biased region" description="Basic residues" evidence="1">
    <location>
        <begin position="1"/>
        <end position="10"/>
    </location>
</feature>
<sequence>QKKERKHFSIQKKESLVPPPQISRNPRPSSLLRRWSSSSLGSSRRRLVPRLCSGAGARLHWARRGGASSSTPPPSSGRRIQPHQPFLPCSLSAAASTTNPSSFDEPSLSHHIPSQRQPSLVPSSAFPLSAFSSAFLTRPSNSCSSESHCQFLSNLCSSAPPSIARSFFCTDLVSLVTL</sequence>
<feature type="compositionally biased region" description="Polar residues" evidence="1">
    <location>
        <begin position="93"/>
        <end position="104"/>
    </location>
</feature>
<feature type="non-terminal residue" evidence="2">
    <location>
        <position position="1"/>
    </location>
</feature>
<feature type="non-terminal residue" evidence="2">
    <location>
        <position position="178"/>
    </location>
</feature>
<feature type="region of interest" description="Disordered" evidence="1">
    <location>
        <begin position="1"/>
        <end position="47"/>
    </location>
</feature>
<proteinExistence type="predicted"/>
<evidence type="ECO:0000256" key="1">
    <source>
        <dbReference type="SAM" id="MobiDB-lite"/>
    </source>
</evidence>
<dbReference type="Proteomes" id="UP001341840">
    <property type="component" value="Unassembled WGS sequence"/>
</dbReference>
<evidence type="ECO:0000313" key="2">
    <source>
        <dbReference type="EMBL" id="MED6129610.1"/>
    </source>
</evidence>
<name>A0ABU6RZR2_9FABA</name>
<evidence type="ECO:0000313" key="3">
    <source>
        <dbReference type="Proteomes" id="UP001341840"/>
    </source>
</evidence>
<accession>A0ABU6RZR2</accession>
<reference evidence="2 3" key="1">
    <citation type="journal article" date="2023" name="Plants (Basel)">
        <title>Bridging the Gap: Combining Genomics and Transcriptomics Approaches to Understand Stylosanthes scabra, an Orphan Legume from the Brazilian Caatinga.</title>
        <authorList>
            <person name="Ferreira-Neto J.R.C."/>
            <person name="da Silva M.D."/>
            <person name="Binneck E."/>
            <person name="de Melo N.F."/>
            <person name="da Silva R.H."/>
            <person name="de Melo A.L.T.M."/>
            <person name="Pandolfi V."/>
            <person name="Bustamante F.O."/>
            <person name="Brasileiro-Vidal A.C."/>
            <person name="Benko-Iseppon A.M."/>
        </authorList>
    </citation>
    <scope>NUCLEOTIDE SEQUENCE [LARGE SCALE GENOMIC DNA]</scope>
    <source>
        <tissue evidence="2">Leaves</tissue>
    </source>
</reference>
<feature type="compositionally biased region" description="Low complexity" evidence="1">
    <location>
        <begin position="23"/>
        <end position="42"/>
    </location>
</feature>
<keyword evidence="3" id="KW-1185">Reference proteome</keyword>
<feature type="region of interest" description="Disordered" evidence="1">
    <location>
        <begin position="62"/>
        <end position="116"/>
    </location>
</feature>
<organism evidence="2 3">
    <name type="scientific">Stylosanthes scabra</name>
    <dbReference type="NCBI Taxonomy" id="79078"/>
    <lineage>
        <taxon>Eukaryota</taxon>
        <taxon>Viridiplantae</taxon>
        <taxon>Streptophyta</taxon>
        <taxon>Embryophyta</taxon>
        <taxon>Tracheophyta</taxon>
        <taxon>Spermatophyta</taxon>
        <taxon>Magnoliopsida</taxon>
        <taxon>eudicotyledons</taxon>
        <taxon>Gunneridae</taxon>
        <taxon>Pentapetalae</taxon>
        <taxon>rosids</taxon>
        <taxon>fabids</taxon>
        <taxon>Fabales</taxon>
        <taxon>Fabaceae</taxon>
        <taxon>Papilionoideae</taxon>
        <taxon>50 kb inversion clade</taxon>
        <taxon>dalbergioids sensu lato</taxon>
        <taxon>Dalbergieae</taxon>
        <taxon>Pterocarpus clade</taxon>
        <taxon>Stylosanthes</taxon>
    </lineage>
</organism>
<dbReference type="EMBL" id="JASCZI010035902">
    <property type="protein sequence ID" value="MED6129610.1"/>
    <property type="molecule type" value="Genomic_DNA"/>
</dbReference>